<evidence type="ECO:0000256" key="7">
    <source>
        <dbReference type="ARBA" id="ARBA00023163"/>
    </source>
</evidence>
<dbReference type="OrthoDB" id="103819at2759"/>
<feature type="compositionally biased region" description="Gly residues" evidence="11">
    <location>
        <begin position="650"/>
        <end position="659"/>
    </location>
</feature>
<dbReference type="GO" id="GO:0045944">
    <property type="term" value="P:positive regulation of transcription by RNA polymerase II"/>
    <property type="evidence" value="ECO:0007669"/>
    <property type="project" value="TreeGrafter"/>
</dbReference>
<name>A0A165P721_9AGAM</name>
<organism evidence="14 15">
    <name type="scientific">Neolentinus lepideus HHB14362 ss-1</name>
    <dbReference type="NCBI Taxonomy" id="1314782"/>
    <lineage>
        <taxon>Eukaryota</taxon>
        <taxon>Fungi</taxon>
        <taxon>Dikarya</taxon>
        <taxon>Basidiomycota</taxon>
        <taxon>Agaricomycotina</taxon>
        <taxon>Agaricomycetes</taxon>
        <taxon>Gloeophyllales</taxon>
        <taxon>Gloeophyllaceae</taxon>
        <taxon>Neolentinus</taxon>
    </lineage>
</organism>
<comment type="subcellular location">
    <subcellularLocation>
        <location evidence="1 10">Nucleus</location>
    </subcellularLocation>
</comment>
<dbReference type="PANTHER" id="PTHR48249">
    <property type="entry name" value="MEDIATOR OF RNA POLYMERASE II TRANSCRIPTION SUBUNIT 13"/>
    <property type="match status" value="1"/>
</dbReference>
<keyword evidence="8 10" id="KW-0539">Nucleus</keyword>
<dbReference type="InParanoid" id="A0A165P721"/>
<evidence type="ECO:0000256" key="1">
    <source>
        <dbReference type="ARBA" id="ARBA00004123"/>
    </source>
</evidence>
<proteinExistence type="inferred from homology"/>
<keyword evidence="15" id="KW-1185">Reference proteome</keyword>
<evidence type="ECO:0000313" key="14">
    <source>
        <dbReference type="EMBL" id="KZT20613.1"/>
    </source>
</evidence>
<feature type="domain" description="Mediator complex subunit Med13 N-terminal" evidence="13">
    <location>
        <begin position="26"/>
        <end position="348"/>
    </location>
</feature>
<feature type="domain" description="Mediator complex subunit Med13 C-terminal" evidence="12">
    <location>
        <begin position="1194"/>
        <end position="1494"/>
    </location>
</feature>
<evidence type="ECO:0000256" key="2">
    <source>
        <dbReference type="ARBA" id="ARBA00009354"/>
    </source>
</evidence>
<evidence type="ECO:0000313" key="15">
    <source>
        <dbReference type="Proteomes" id="UP000076761"/>
    </source>
</evidence>
<reference evidence="14 15" key="1">
    <citation type="journal article" date="2016" name="Mol. Biol. Evol.">
        <title>Comparative Genomics of Early-Diverging Mushroom-Forming Fungi Provides Insights into the Origins of Lignocellulose Decay Capabilities.</title>
        <authorList>
            <person name="Nagy L.G."/>
            <person name="Riley R."/>
            <person name="Tritt A."/>
            <person name="Adam C."/>
            <person name="Daum C."/>
            <person name="Floudas D."/>
            <person name="Sun H."/>
            <person name="Yadav J.S."/>
            <person name="Pangilinan J."/>
            <person name="Larsson K.H."/>
            <person name="Matsuura K."/>
            <person name="Barry K."/>
            <person name="Labutti K."/>
            <person name="Kuo R."/>
            <person name="Ohm R.A."/>
            <person name="Bhattacharya S.S."/>
            <person name="Shirouzu T."/>
            <person name="Yoshinaga Y."/>
            <person name="Martin F.M."/>
            <person name="Grigoriev I.V."/>
            <person name="Hibbett D.S."/>
        </authorList>
    </citation>
    <scope>NUCLEOTIDE SEQUENCE [LARGE SCALE GENOMIC DNA]</scope>
    <source>
        <strain evidence="14 15">HHB14362 ss-1</strain>
    </source>
</reference>
<feature type="region of interest" description="Disordered" evidence="11">
    <location>
        <begin position="362"/>
        <end position="403"/>
    </location>
</feature>
<evidence type="ECO:0000259" key="13">
    <source>
        <dbReference type="Pfam" id="PF11597"/>
    </source>
</evidence>
<evidence type="ECO:0000256" key="9">
    <source>
        <dbReference type="ARBA" id="ARBA00032008"/>
    </source>
</evidence>
<dbReference type="Pfam" id="PF06333">
    <property type="entry name" value="Med13_C"/>
    <property type="match status" value="1"/>
</dbReference>
<keyword evidence="4 10" id="KW-0678">Repressor</keyword>
<comment type="function">
    <text evidence="10">Component of the SRB8-11 complex. The SRB8-11 complex is a regulatory module of the Mediator complex which is itself involved in regulation of basal and activated RNA polymerase II-dependent transcription. The SRB8-11 complex may be involved in the transcriptional repression of a subset of genes regulated by Mediator. It may inhibit the association of the Mediator complex with RNA polymerase II to form the holoenzyme complex.</text>
</comment>
<feature type="region of interest" description="Disordered" evidence="11">
    <location>
        <begin position="789"/>
        <end position="847"/>
    </location>
</feature>
<evidence type="ECO:0000256" key="11">
    <source>
        <dbReference type="SAM" id="MobiDB-lite"/>
    </source>
</evidence>
<comment type="subunit">
    <text evidence="10">Component of the SRB8-11 complex, which itself associates with the Mediator complex.</text>
</comment>
<keyword evidence="6 10" id="KW-0010">Activator</keyword>
<evidence type="ECO:0000256" key="3">
    <source>
        <dbReference type="ARBA" id="ARBA00019618"/>
    </source>
</evidence>
<dbReference type="InterPro" id="IPR021643">
    <property type="entry name" value="Mediator_Med13_N"/>
</dbReference>
<dbReference type="PANTHER" id="PTHR48249:SF3">
    <property type="entry name" value="MEDIATOR OF RNA POLYMERASE II TRANSCRIPTION SUBUNIT 13"/>
    <property type="match status" value="1"/>
</dbReference>
<dbReference type="GO" id="GO:0003713">
    <property type="term" value="F:transcription coactivator activity"/>
    <property type="evidence" value="ECO:0007669"/>
    <property type="project" value="TreeGrafter"/>
</dbReference>
<evidence type="ECO:0000256" key="6">
    <source>
        <dbReference type="ARBA" id="ARBA00023159"/>
    </source>
</evidence>
<dbReference type="GO" id="GO:0016592">
    <property type="term" value="C:mediator complex"/>
    <property type="evidence" value="ECO:0007669"/>
    <property type="project" value="InterPro"/>
</dbReference>
<comment type="similarity">
    <text evidence="2 10">Belongs to the Mediator complex subunit 13 family.</text>
</comment>
<keyword evidence="5 10" id="KW-0805">Transcription regulation</keyword>
<dbReference type="InterPro" id="IPR051139">
    <property type="entry name" value="Mediator_complx_sub13"/>
</dbReference>
<evidence type="ECO:0000256" key="10">
    <source>
        <dbReference type="RuleBase" id="RU364134"/>
    </source>
</evidence>
<protein>
    <recommendedName>
        <fullName evidence="3 10">Mediator of RNA polymerase II transcription subunit 13</fullName>
    </recommendedName>
    <alternativeName>
        <fullName evidence="9 10">Mediator complex subunit 13</fullName>
    </alternativeName>
</protein>
<feature type="region of interest" description="Disordered" evidence="11">
    <location>
        <begin position="454"/>
        <end position="477"/>
    </location>
</feature>
<evidence type="ECO:0000259" key="12">
    <source>
        <dbReference type="Pfam" id="PF06333"/>
    </source>
</evidence>
<feature type="compositionally biased region" description="Acidic residues" evidence="11">
    <location>
        <begin position="808"/>
        <end position="830"/>
    </location>
</feature>
<feature type="region of interest" description="Disordered" evidence="11">
    <location>
        <begin position="1341"/>
        <end position="1363"/>
    </location>
</feature>
<sequence length="1506" mass="164205">MSSKISSTSPDSTGTAVLVQSLPHISLSSQLLSSVILLPPNPVITYSVYTSQDPHAIELARRRVFGLRKSSIVQSLLPSVLKDGSSIYVCAISSSEQTSDSHRELNELILDGLEVAETSTFTPQSLYPCTGSCSSTFAPCATCLIPTISSYPFPRRSIRQVYSQFLQAVRERLIDDVAEASKGSRPVKRYRNGFLLGPSESPGEWSAGWEQYARCRPLVYVHLHLHLSSTRLIVQPLLKPTSFHPILFYLPSPCTLGTPLTLLPYGTPAYFLTTYSGPTSVLTSQFESALTGLGAGEWTNSPPYVASGGPPTKGPAYVIAWVSVQNKQGEEKGIMIVWPARLCLAFHPSMKCPRQPLQYAPELPTELQPSPPPPTPPQTEDLARKNNDSDSRRTSMLIRPSLQRNGAYTSRLADTAKAFRASTIAKSKDVSDIASEVGGYVDTIVKERERERERLRKERENGQMQTSSPAVGAATPRAGGLTIATPSAMVQEETPIFSDSSPLIDASDSPMVVDRELLQPPDTSPMDVSLADTSPPAPTMEAAGEVLPEEMIPTGSVSPTSNTFDSYAWGQSTGDYMSFGGGGTVGELGMNFGVSDGFDVFTDDDFSFFDRPDPAPPPPPTLTIEPIFGAQVGGTSASPWTAMDSLAGTGIPGFGGGADGENIPPELDPSSPAGTPSAYSDPPTPAAAVQLVEGLPSHQVLLGVPGIFEAIPFSPYHRLADEKYAMGKFAVVQSPKDQNGEEMGMVCPFQTRDGWRLRYDAVTDPRIGVVRQLRGVKRKSIEQGMRELKLSPSWIQEPEDWAPCTPADEGEQEEEEADEQESDEDEQWMDEDSRPSTPPPSYLPLGPTLLATHFEHSQLLALSTALRPPGSAVALTPAPPPPLSVPTPVSPAAAIGAASEKSKSLEAAALMFAREIVENPVWARACRLRARDEEMGAGLAMEVWQSDVKLVRELVGRDKACFATMELKELFQDATKGASNSILQSLKPPLLTVSKSDLVIQMRPTALRFWAKLGLSPRSGKKNVTSFVFFEDESDVRVQQVKRWLEKVSLRYNAKNLGSHVAGVSSGCVKDGLVPVKFESIRKTLVNFVSTLDSGVADNIVFYVVTPPSIMALSSPVLRQIFSATKRTGKTHAGKQILFHLVPDHIVFAGIDDSSVSLDPLIISMYDRILTPVDRSTSRPDIEISEPRRSFVQEPAFVLSRPLRNFTHFQHKPQIHILDIVDRHTLLHVGYNISKCGKWLVAACVDQRGEGYDIGVWLVPGEGEGKERDEGIVNLVWGFVGQMARRANVEWRVVVTKLGRMSEGELQTWMSHLRTAATDSPDVPLHATVLSAIHGTSWTFLAPDRKSQPPKPLSPQRNTSKDNHNVFLDISSTTYALYPSDTHALPLFPPLPDFESDLSCIPEPFSERSDDNDCLSALPWLSSSLIHVPAGTDYTSISMLNLHLLYSTTADSEQEKETLRDVTNNFYELAVLAEARGLADVRESEGLPLHLAMLERVVFGEEVVES</sequence>
<gene>
    <name evidence="14" type="ORF">NEOLEDRAFT_831679</name>
</gene>
<evidence type="ECO:0000256" key="5">
    <source>
        <dbReference type="ARBA" id="ARBA00023015"/>
    </source>
</evidence>
<keyword evidence="7 10" id="KW-0804">Transcription</keyword>
<dbReference type="Proteomes" id="UP000076761">
    <property type="component" value="Unassembled WGS sequence"/>
</dbReference>
<feature type="region of interest" description="Disordered" evidence="11">
    <location>
        <begin position="650"/>
        <end position="684"/>
    </location>
</feature>
<evidence type="ECO:0000256" key="4">
    <source>
        <dbReference type="ARBA" id="ARBA00022491"/>
    </source>
</evidence>
<dbReference type="InterPro" id="IPR009401">
    <property type="entry name" value="Med13_C"/>
</dbReference>
<dbReference type="Pfam" id="PF11597">
    <property type="entry name" value="Med13_N"/>
    <property type="match status" value="1"/>
</dbReference>
<feature type="compositionally biased region" description="Basic and acidic residues" evidence="11">
    <location>
        <begin position="381"/>
        <end position="393"/>
    </location>
</feature>
<accession>A0A165P721</accession>
<evidence type="ECO:0000256" key="8">
    <source>
        <dbReference type="ARBA" id="ARBA00023242"/>
    </source>
</evidence>
<dbReference type="STRING" id="1314782.A0A165P721"/>
<dbReference type="EMBL" id="KV425617">
    <property type="protein sequence ID" value="KZT20613.1"/>
    <property type="molecule type" value="Genomic_DNA"/>
</dbReference>